<feature type="transmembrane region" description="Helical" evidence="1">
    <location>
        <begin position="31"/>
        <end position="49"/>
    </location>
</feature>
<protein>
    <submittedName>
        <fullName evidence="2">Uncharacterized protein</fullName>
    </submittedName>
</protein>
<dbReference type="EMBL" id="JBHTMU010000029">
    <property type="protein sequence ID" value="MFD1343703.1"/>
    <property type="molecule type" value="Genomic_DNA"/>
</dbReference>
<dbReference type="Proteomes" id="UP001597135">
    <property type="component" value="Unassembled WGS sequence"/>
</dbReference>
<comment type="caution">
    <text evidence="2">The sequence shown here is derived from an EMBL/GenBank/DDBJ whole genome shotgun (WGS) entry which is preliminary data.</text>
</comment>
<reference evidence="3" key="1">
    <citation type="journal article" date="2019" name="Int. J. Syst. Evol. Microbiol.">
        <title>The Global Catalogue of Microorganisms (GCM) 10K type strain sequencing project: providing services to taxonomists for standard genome sequencing and annotation.</title>
        <authorList>
            <consortium name="The Broad Institute Genomics Platform"/>
            <consortium name="The Broad Institute Genome Sequencing Center for Infectious Disease"/>
            <person name="Wu L."/>
            <person name="Ma J."/>
        </authorList>
    </citation>
    <scope>NUCLEOTIDE SEQUENCE [LARGE SCALE GENOMIC DNA]</scope>
    <source>
        <strain evidence="3">CCUG 62953</strain>
    </source>
</reference>
<accession>A0ABW3ZLA1</accession>
<keyword evidence="1" id="KW-1133">Transmembrane helix</keyword>
<keyword evidence="1" id="KW-0812">Transmembrane</keyword>
<organism evidence="2 3">
    <name type="scientific">Litorisediminicola beolgyonensis</name>
    <dbReference type="NCBI Taxonomy" id="1173614"/>
    <lineage>
        <taxon>Bacteria</taxon>
        <taxon>Pseudomonadati</taxon>
        <taxon>Pseudomonadota</taxon>
        <taxon>Alphaproteobacteria</taxon>
        <taxon>Rhodobacterales</taxon>
        <taxon>Paracoccaceae</taxon>
        <taxon>Litorisediminicola</taxon>
    </lineage>
</organism>
<keyword evidence="1" id="KW-0472">Membrane</keyword>
<dbReference type="RefSeq" id="WP_386804876.1">
    <property type="nucleotide sequence ID" value="NZ_JBHTMU010000029.1"/>
</dbReference>
<evidence type="ECO:0000313" key="2">
    <source>
        <dbReference type="EMBL" id="MFD1343703.1"/>
    </source>
</evidence>
<name>A0ABW3ZLA1_9RHOB</name>
<sequence length="69" mass="7099">MVHYLLTVAKFLVLTPGIVLAITGQGEGLAKLGSVLTVLSMALFAFVVLRKGVGTTDTAQVGTNAQPAE</sequence>
<evidence type="ECO:0000256" key="1">
    <source>
        <dbReference type="SAM" id="Phobius"/>
    </source>
</evidence>
<gene>
    <name evidence="2" type="ORF">ACFQ4E_14845</name>
</gene>
<keyword evidence="3" id="KW-1185">Reference proteome</keyword>
<proteinExistence type="predicted"/>
<evidence type="ECO:0000313" key="3">
    <source>
        <dbReference type="Proteomes" id="UP001597135"/>
    </source>
</evidence>